<dbReference type="SUPFAM" id="SSF56935">
    <property type="entry name" value="Porins"/>
    <property type="match status" value="1"/>
</dbReference>
<proteinExistence type="inferred from homology"/>
<sequence>MPGAAFAQAQTSEAPTTLDRIEVTGSRIRQVDLETAQPVLQITRQDLETQGYSSVADILENITSAGSPAISRAAPLSSGENVGGTYIDLRNLGPQRTLVLVNGRRLGITTSGLQDVSGIPTSMVERIEILKDGASTIYGSDAVAGVINIITRRNFDGAEVGAYYGQWGEGDGAVERYDIVVGSKGERTSLTFGAEYAKEDPVFAPDRWFSRDTFPTGPKSDPIPGGASGTRKEGQFTFGGQNYTLRRDVPNLNPALFSSYRLVDPARDVTFPSEQSTVYSGIERKSAFLNSIIDVTDNITLETDVLYSDRDSFARNAGYPFRSADFANSSVAGGSGLSAGSVFNPVGVAVNYARRGWEQPREVRNSLTTFRISNALKGSFEFGDNRVFDWDVGHLYNQNKGVQISTGNLNTLNVRRATGPSFRNADGVVQCGTAANPITLGTGPNACTPWNPLIPFGYAAENSLADPNVQAYLYKPGQALSETETRAYFANLSGSIFELPAGDLGFAVGVEHRQERGSFSPDALAQTGDSTDLAAGPTGGSYSLDEIYGELQIPLLSDVPFAQELSINLASRYSDYDTFGDTTNSKAGFTWKPFEALLVRGTWSQGFRAPTINDLFGGESQSFETYSDPCDTRFGIAAGSARCLADVPANFRQRANSASGFSETPAAQSDRAFTSGSNPGLTPEESVSKTLGLVYSPSQVEGLNVALDWWNIRIDNTIVGDAPTTVLDDCYARGIESRCSDPTGSRFTRDANGVITSFFYAGINAGFVETEGYDLDVNYALSTDYGNFRASWLNTYVSKNEIKTDSDAATPPSQSNGFSGGGGINFRLRSNLSLGWELGDFGMTWTTRYYSGVKESCLDGDSLPELCSLPNYTAPDLSGNISPQNEIGSNTFHDVQFRWTAPWNATVSVGANNVFEHYSAPMYSNPASGSAYYGGYDIGRFLYMQYNQRF</sequence>
<dbReference type="InterPro" id="IPR039426">
    <property type="entry name" value="TonB-dep_rcpt-like"/>
</dbReference>
<dbReference type="Proteomes" id="UP001358324">
    <property type="component" value="Unassembled WGS sequence"/>
</dbReference>
<dbReference type="EMBL" id="JAZHBM010000002">
    <property type="protein sequence ID" value="MEF3082303.1"/>
    <property type="molecule type" value="Genomic_DNA"/>
</dbReference>
<evidence type="ECO:0000256" key="7">
    <source>
        <dbReference type="ARBA" id="ARBA00023237"/>
    </source>
</evidence>
<gene>
    <name evidence="13" type="ORF">V3391_08775</name>
</gene>
<evidence type="ECO:0000256" key="1">
    <source>
        <dbReference type="ARBA" id="ARBA00004571"/>
    </source>
</evidence>
<protein>
    <submittedName>
        <fullName evidence="13">TonB-dependent receptor</fullName>
    </submittedName>
</protein>
<keyword evidence="13" id="KW-0675">Receptor</keyword>
<feature type="compositionally biased region" description="Polar residues" evidence="10">
    <location>
        <begin position="658"/>
        <end position="680"/>
    </location>
</feature>
<dbReference type="Gene3D" id="2.170.130.10">
    <property type="entry name" value="TonB-dependent receptor, plug domain"/>
    <property type="match status" value="1"/>
</dbReference>
<evidence type="ECO:0000256" key="10">
    <source>
        <dbReference type="SAM" id="MobiDB-lite"/>
    </source>
</evidence>
<keyword evidence="14" id="KW-1185">Reference proteome</keyword>
<keyword evidence="6 8" id="KW-0472">Membrane</keyword>
<dbReference type="Pfam" id="PF00593">
    <property type="entry name" value="TonB_dep_Rec_b-barrel"/>
    <property type="match status" value="1"/>
</dbReference>
<dbReference type="InterPro" id="IPR000531">
    <property type="entry name" value="Beta-barrel_TonB"/>
</dbReference>
<evidence type="ECO:0000256" key="9">
    <source>
        <dbReference type="RuleBase" id="RU003357"/>
    </source>
</evidence>
<feature type="domain" description="TonB-dependent receptor-like beta-barrel" evidence="11">
    <location>
        <begin position="379"/>
        <end position="914"/>
    </location>
</feature>
<evidence type="ECO:0000256" key="6">
    <source>
        <dbReference type="ARBA" id="ARBA00023136"/>
    </source>
</evidence>
<feature type="region of interest" description="Disordered" evidence="10">
    <location>
        <begin position="214"/>
        <end position="233"/>
    </location>
</feature>
<keyword evidence="4 8" id="KW-0812">Transmembrane</keyword>
<organism evidence="13 14">
    <name type="scientific">Luteimonas flava</name>
    <dbReference type="NCBI Taxonomy" id="3115822"/>
    <lineage>
        <taxon>Bacteria</taxon>
        <taxon>Pseudomonadati</taxon>
        <taxon>Pseudomonadota</taxon>
        <taxon>Gammaproteobacteria</taxon>
        <taxon>Lysobacterales</taxon>
        <taxon>Lysobacteraceae</taxon>
        <taxon>Luteimonas</taxon>
    </lineage>
</organism>
<evidence type="ECO:0000313" key="14">
    <source>
        <dbReference type="Proteomes" id="UP001358324"/>
    </source>
</evidence>
<keyword evidence="7 8" id="KW-0998">Cell outer membrane</keyword>
<feature type="region of interest" description="Disordered" evidence="10">
    <location>
        <begin position="658"/>
        <end position="684"/>
    </location>
</feature>
<dbReference type="Pfam" id="PF07715">
    <property type="entry name" value="Plug"/>
    <property type="match status" value="1"/>
</dbReference>
<accession>A0ABU7WEA6</accession>
<feature type="domain" description="TonB-dependent receptor plug" evidence="12">
    <location>
        <begin position="34"/>
        <end position="146"/>
    </location>
</feature>
<reference evidence="13 14" key="1">
    <citation type="submission" date="2024-01" db="EMBL/GenBank/DDBJ databases">
        <title>Novel species of the genus Luteimonas isolated from rivers.</title>
        <authorList>
            <person name="Lu H."/>
        </authorList>
    </citation>
    <scope>NUCLEOTIDE SEQUENCE [LARGE SCALE GENOMIC DNA]</scope>
    <source>
        <strain evidence="13 14">SMYT11W</strain>
    </source>
</reference>
<evidence type="ECO:0000259" key="11">
    <source>
        <dbReference type="Pfam" id="PF00593"/>
    </source>
</evidence>
<dbReference type="Gene3D" id="2.40.170.20">
    <property type="entry name" value="TonB-dependent receptor, beta-barrel domain"/>
    <property type="match status" value="1"/>
</dbReference>
<name>A0ABU7WEA6_9GAMM</name>
<dbReference type="PANTHER" id="PTHR47234:SF2">
    <property type="entry name" value="TONB-DEPENDENT RECEPTOR"/>
    <property type="match status" value="1"/>
</dbReference>
<dbReference type="PROSITE" id="PS52016">
    <property type="entry name" value="TONB_DEPENDENT_REC_3"/>
    <property type="match status" value="1"/>
</dbReference>
<keyword evidence="5 9" id="KW-0798">TonB box</keyword>
<evidence type="ECO:0000256" key="3">
    <source>
        <dbReference type="ARBA" id="ARBA00022452"/>
    </source>
</evidence>
<keyword evidence="3 8" id="KW-1134">Transmembrane beta strand</keyword>
<dbReference type="PANTHER" id="PTHR47234">
    <property type="match status" value="1"/>
</dbReference>
<evidence type="ECO:0000313" key="13">
    <source>
        <dbReference type="EMBL" id="MEF3082303.1"/>
    </source>
</evidence>
<evidence type="ECO:0000256" key="8">
    <source>
        <dbReference type="PROSITE-ProRule" id="PRU01360"/>
    </source>
</evidence>
<comment type="similarity">
    <text evidence="8 9">Belongs to the TonB-dependent receptor family.</text>
</comment>
<dbReference type="InterPro" id="IPR012910">
    <property type="entry name" value="Plug_dom"/>
</dbReference>
<keyword evidence="2 8" id="KW-0813">Transport</keyword>
<comment type="caution">
    <text evidence="13">The sequence shown here is derived from an EMBL/GenBank/DDBJ whole genome shotgun (WGS) entry which is preliminary data.</text>
</comment>
<evidence type="ECO:0000256" key="5">
    <source>
        <dbReference type="ARBA" id="ARBA00023077"/>
    </source>
</evidence>
<evidence type="ECO:0000256" key="4">
    <source>
        <dbReference type="ARBA" id="ARBA00022692"/>
    </source>
</evidence>
<evidence type="ECO:0000256" key="2">
    <source>
        <dbReference type="ARBA" id="ARBA00022448"/>
    </source>
</evidence>
<comment type="subcellular location">
    <subcellularLocation>
        <location evidence="1 8">Cell outer membrane</location>
        <topology evidence="1 8">Multi-pass membrane protein</topology>
    </subcellularLocation>
</comment>
<dbReference type="InterPro" id="IPR037066">
    <property type="entry name" value="Plug_dom_sf"/>
</dbReference>
<evidence type="ECO:0000259" key="12">
    <source>
        <dbReference type="Pfam" id="PF07715"/>
    </source>
</evidence>
<dbReference type="InterPro" id="IPR036942">
    <property type="entry name" value="Beta-barrel_TonB_sf"/>
</dbReference>